<protein>
    <submittedName>
        <fullName evidence="1">Uncharacterized protein</fullName>
    </submittedName>
</protein>
<dbReference type="EMBL" id="QGGO01000009">
    <property type="protein sequence ID" value="PWK26836.1"/>
    <property type="molecule type" value="Genomic_DNA"/>
</dbReference>
<evidence type="ECO:0000313" key="1">
    <source>
        <dbReference type="EMBL" id="PWK26836.1"/>
    </source>
</evidence>
<dbReference type="Proteomes" id="UP000245489">
    <property type="component" value="Unassembled WGS sequence"/>
</dbReference>
<dbReference type="AlphaFoldDB" id="A0A316EAZ7"/>
<comment type="caution">
    <text evidence="1">The sequence shown here is derived from an EMBL/GenBank/DDBJ whole genome shotgun (WGS) entry which is preliminary data.</text>
</comment>
<evidence type="ECO:0000313" key="2">
    <source>
        <dbReference type="Proteomes" id="UP000245489"/>
    </source>
</evidence>
<keyword evidence="2" id="KW-1185">Reference proteome</keyword>
<accession>A0A316EAZ7</accession>
<name>A0A316EAZ7_9BACT</name>
<gene>
    <name evidence="1" type="ORF">LV89_02042</name>
</gene>
<proteinExistence type="predicted"/>
<organism evidence="1 2">
    <name type="scientific">Arcicella aurantiaca</name>
    <dbReference type="NCBI Taxonomy" id="591202"/>
    <lineage>
        <taxon>Bacteria</taxon>
        <taxon>Pseudomonadati</taxon>
        <taxon>Bacteroidota</taxon>
        <taxon>Cytophagia</taxon>
        <taxon>Cytophagales</taxon>
        <taxon>Flectobacillaceae</taxon>
        <taxon>Arcicella</taxon>
    </lineage>
</organism>
<sequence>MIDLLIQSFKKEFYRLISSKIMKTVKAMSFSSAKLLRLIRYLAMLSV</sequence>
<reference evidence="1 2" key="1">
    <citation type="submission" date="2018-05" db="EMBL/GenBank/DDBJ databases">
        <title>Genomic Encyclopedia of Archaeal and Bacterial Type Strains, Phase II (KMG-II): from individual species to whole genera.</title>
        <authorList>
            <person name="Goeker M."/>
        </authorList>
    </citation>
    <scope>NUCLEOTIDE SEQUENCE [LARGE SCALE GENOMIC DNA]</scope>
    <source>
        <strain evidence="1 2">DSM 22214</strain>
    </source>
</reference>